<name>A0ABQ3Y3B9_9ACTN</name>
<dbReference type="RefSeq" id="WP_203762837.1">
    <property type="nucleotide sequence ID" value="NZ_BAAABO010000006.1"/>
</dbReference>
<sequence length="68" mass="7251">MPSAEHGDAQAERLADVTRLPLDHILAGGDSALLNSLRRVLADIDRPQEVLSAFDNYAGDPGEPDPTV</sequence>
<organism evidence="1 2">
    <name type="scientific">Paractinoplanes deccanensis</name>
    <dbReference type="NCBI Taxonomy" id="113561"/>
    <lineage>
        <taxon>Bacteria</taxon>
        <taxon>Bacillati</taxon>
        <taxon>Actinomycetota</taxon>
        <taxon>Actinomycetes</taxon>
        <taxon>Micromonosporales</taxon>
        <taxon>Micromonosporaceae</taxon>
        <taxon>Paractinoplanes</taxon>
    </lineage>
</organism>
<evidence type="ECO:0000313" key="2">
    <source>
        <dbReference type="Proteomes" id="UP000609879"/>
    </source>
</evidence>
<accession>A0ABQ3Y3B9</accession>
<dbReference type="Proteomes" id="UP000609879">
    <property type="component" value="Unassembled WGS sequence"/>
</dbReference>
<protein>
    <recommendedName>
        <fullName evidence="3">FXSXX-COOH protein</fullName>
    </recommendedName>
</protein>
<keyword evidence="2" id="KW-1185">Reference proteome</keyword>
<evidence type="ECO:0008006" key="3">
    <source>
        <dbReference type="Google" id="ProtNLM"/>
    </source>
</evidence>
<dbReference type="NCBIfam" id="TIGR04268">
    <property type="entry name" value="FxSxx-COOH"/>
    <property type="match status" value="1"/>
</dbReference>
<dbReference type="InterPro" id="IPR026334">
    <property type="entry name" value="FxSxx-COOH"/>
</dbReference>
<reference evidence="1 2" key="1">
    <citation type="submission" date="2021-01" db="EMBL/GenBank/DDBJ databases">
        <title>Whole genome shotgun sequence of Actinoplanes deccanensis NBRC 13994.</title>
        <authorList>
            <person name="Komaki H."/>
            <person name="Tamura T."/>
        </authorList>
    </citation>
    <scope>NUCLEOTIDE SEQUENCE [LARGE SCALE GENOMIC DNA]</scope>
    <source>
        <strain evidence="1 2">NBRC 13994</strain>
    </source>
</reference>
<proteinExistence type="predicted"/>
<gene>
    <name evidence="1" type="ORF">Ade02nite_31040</name>
</gene>
<comment type="caution">
    <text evidence="1">The sequence shown here is derived from an EMBL/GenBank/DDBJ whole genome shotgun (WGS) entry which is preliminary data.</text>
</comment>
<evidence type="ECO:0000313" key="1">
    <source>
        <dbReference type="EMBL" id="GID74463.1"/>
    </source>
</evidence>
<dbReference type="EMBL" id="BOMI01000059">
    <property type="protein sequence ID" value="GID74463.1"/>
    <property type="molecule type" value="Genomic_DNA"/>
</dbReference>